<dbReference type="InterPro" id="IPR004358">
    <property type="entry name" value="Sig_transdc_His_kin-like_C"/>
</dbReference>
<dbReference type="PROSITE" id="PS00108">
    <property type="entry name" value="PROTEIN_KINASE_ST"/>
    <property type="match status" value="1"/>
</dbReference>
<dbReference type="Gene3D" id="3.40.50.300">
    <property type="entry name" value="P-loop containing nucleotide triphosphate hydrolases"/>
    <property type="match status" value="1"/>
</dbReference>
<dbReference type="InterPro" id="IPR003594">
    <property type="entry name" value="HATPase_dom"/>
</dbReference>
<dbReference type="SMART" id="SM00388">
    <property type="entry name" value="HisKA"/>
    <property type="match status" value="1"/>
</dbReference>
<dbReference type="InterPro" id="IPR003018">
    <property type="entry name" value="GAF"/>
</dbReference>
<name>A0AA96Y1F3_9CYAN</name>
<dbReference type="Pfam" id="PF13191">
    <property type="entry name" value="AAA_16"/>
    <property type="match status" value="1"/>
</dbReference>
<dbReference type="Pfam" id="PF00069">
    <property type="entry name" value="Pkinase"/>
    <property type="match status" value="1"/>
</dbReference>
<dbReference type="InterPro" id="IPR011009">
    <property type="entry name" value="Kinase-like_dom_sf"/>
</dbReference>
<accession>A0AA96Y1F3</accession>
<dbReference type="GO" id="GO:0005524">
    <property type="term" value="F:ATP binding"/>
    <property type="evidence" value="ECO:0007669"/>
    <property type="project" value="InterPro"/>
</dbReference>
<dbReference type="Pfam" id="PF25503">
    <property type="entry name" value="TPR_CHK1"/>
    <property type="match status" value="1"/>
</dbReference>
<comment type="catalytic activity">
    <reaction evidence="1">
        <text>ATP + protein L-histidine = ADP + protein N-phospho-L-histidine.</text>
        <dbReference type="EC" id="2.7.13.3"/>
    </reaction>
</comment>
<evidence type="ECO:0000256" key="2">
    <source>
        <dbReference type="ARBA" id="ARBA00012438"/>
    </source>
</evidence>
<dbReference type="EC" id="2.7.13.3" evidence="2"/>
<dbReference type="Pfam" id="PF01590">
    <property type="entry name" value="GAF"/>
    <property type="match status" value="1"/>
</dbReference>
<keyword evidence="3" id="KW-0597">Phosphoprotein</keyword>
<protein>
    <recommendedName>
        <fullName evidence="2">histidine kinase</fullName>
        <ecNumber evidence="2">2.7.13.3</ecNumber>
    </recommendedName>
</protein>
<dbReference type="SUPFAM" id="SSF55781">
    <property type="entry name" value="GAF domain-like"/>
    <property type="match status" value="1"/>
</dbReference>
<keyword evidence="5" id="KW-0902">Two-component regulatory system</keyword>
<sequence>MTHSAAACPQAFPKLAGYTVTEQIYAGSRTAVYRALQTATQKPVIIKVLRREYPSFGELVQFRNQYAITKNLPIPGITHPLSLEPLGNSYALVLEDWDGIALNKYLQQQSLGLDEVLTLALQLCDILHDLAQHRVIHKDIKPANILIQPESKQIKLIDFSIASLLPKETQEVQSASALEGTLAYLAPEQTGRMNRGIDYRTDFYALGVTLYELLSGTLPFDAEDPLELMHCHIAKMPLPVDQVNPKVPRIVAAIIGKLMAKNAEDRYQSAMGLKHDLEQCLTQWNTNGAIAEFELGQRDISDRFLIPEKLYGREQEVQTLLQAFERVANGGSELMLVAGFSGIGKTAVVNEVHKPIVRQRGYFIKGKFDQFNRNIPLSAFVQALRSLMRQLLSESDEQLAQWKQQILIAVGENGQILIEVIPELEQVIGTQPPVAELSGSAAQNRFNRLFQKFIEVFTTAEHPLVIFLDDLQWADSASLDLLKLLMNDSNHLLLIGAYRDNEVSPVHPFIMTVSDLQKAGNIINTIDLKPLTFEDTNHLVSDTLNCSHELAQPLTELVNRKTQGNPFFTTQFLKSLYKDGYIHFNHDRYYWECDIVQVNARSLTDDVVEFMMLQLQKLPNEVQHVLKLAACIGNQFDLSTLAIISEQSVTDAATVLWEALKEGLIIPTTQVYKFFQGEQTEKAATANPSYRFFHDRVQQAAYSLIDEARRQETHHHIGQLLIEKLPQAEQEERLFDIVNHMNAGFHLSNQKSHSLQEIQSKQIKLAELNLAAGRKARLSTAYDAAINYLKTGISLLACDAWKTEYSLMFQLHRNLAEVQLSQGNYPELETTTEEALKHIAIASDRADIEVIRIIQNTLQGNYKEAIQISLNALSDLGIKVDHSRLSEINQREFLAIEQKLEHQTIHDLIHLHLATDPLVQASIKVLMAVEPVVYITGDIETYSFASLKATRLSLEHGNTVESIKAYANYGFLLGLVQKQYQQGYEFIDFAVQLSHKLKSRSQQCKACLLLGAWAQVWAKPIVGAANVNYEGFLAGVDAGEIQFAGYNLFGNIFNRIFQGEPLGSIKLDLEKYWVIAKKHQNEMLMMALAGVNLYLQKLQSQQEQPTEQDFFAEADFITRTQSTQSWLPLCLYHILKIQAACLNSNFEEGFQSITEAKKIINSIIGFTTYSGYFYYTSLIFINRYSKLSIDEQSDALQQVRLNQQKLREWADSCPENFLHKYILVEAEYHRVLGEKVKAVDLYDRAIVEAQQSGFTQEAALANEFAARFYLDWGKERIAQDYLINAYYCYMQWGATAKTQSLEQRYPQLLEPVLQPQNLSVATTETAFAPLSLSHLTSGTHSSSSSSTGISASLDLTTILKASQSLSREIQLDKLLAALLHTVLENAGADKGALLLPQDNQWFVEAIAAIHQPAQIQSIPLSSCSEVSQSLINLVKRSQESVVIVDASSHPTLAMDSYVVEHQIKSLLCTPILQLGKLVAILYLENRVTAGAFTSDRVELLNLLCTQAAISLENARLYQQAQAYAQQLKQSQLQIVQSEKMASLGNLVAGVAHEINNPIGFLNGSINNAREYVKDLLDYISLYQQHHPNAAAPVQEKAEAIDLEFLCEDLPKLLDSMRGATDRIKGISTSLRTFSRADRDHKVRADLHEGIDSTLLILKYRLKANELRPAIEIIKEYGDLPEIDCFPGQLNQVFMNILANAIDMFDEMAQTQSFDELQSNAQQIAIRTATHANQVEIQICDNGKGMTEAVRARIFDYLFTTKEVGKGTGLGLAIARQIVVEKHGGTLDVHSQIGSGTEFIIRLPISDRKQNDQMSIG</sequence>
<evidence type="ECO:0000256" key="4">
    <source>
        <dbReference type="ARBA" id="ARBA00022777"/>
    </source>
</evidence>
<proteinExistence type="predicted"/>
<dbReference type="CDD" id="cd14014">
    <property type="entry name" value="STKc_PknB_like"/>
    <property type="match status" value="1"/>
</dbReference>
<evidence type="ECO:0000256" key="3">
    <source>
        <dbReference type="ARBA" id="ARBA00022553"/>
    </source>
</evidence>
<evidence type="ECO:0000256" key="1">
    <source>
        <dbReference type="ARBA" id="ARBA00000085"/>
    </source>
</evidence>
<dbReference type="SMART" id="SM00065">
    <property type="entry name" value="GAF"/>
    <property type="match status" value="1"/>
</dbReference>
<dbReference type="SUPFAM" id="SSF47384">
    <property type="entry name" value="Homodimeric domain of signal transducing histidine kinase"/>
    <property type="match status" value="1"/>
</dbReference>
<dbReference type="InterPro" id="IPR003661">
    <property type="entry name" value="HisK_dim/P_dom"/>
</dbReference>
<dbReference type="Gene3D" id="1.10.287.130">
    <property type="match status" value="1"/>
</dbReference>
<dbReference type="InterPro" id="IPR036890">
    <property type="entry name" value="HATPase_C_sf"/>
</dbReference>
<feature type="domain" description="Histidine kinase" evidence="7">
    <location>
        <begin position="1549"/>
        <end position="1806"/>
    </location>
</feature>
<keyword evidence="4" id="KW-0418">Kinase</keyword>
<gene>
    <name evidence="8" type="ORF">HNI00_04935</name>
</gene>
<dbReference type="SUPFAM" id="SSF55874">
    <property type="entry name" value="ATPase domain of HSP90 chaperone/DNA topoisomerase II/histidine kinase"/>
    <property type="match status" value="1"/>
</dbReference>
<dbReference type="Gene3D" id="3.30.450.40">
    <property type="match status" value="1"/>
</dbReference>
<dbReference type="InterPro" id="IPR005467">
    <property type="entry name" value="His_kinase_dom"/>
</dbReference>
<keyword evidence="4" id="KW-0808">Transferase</keyword>
<evidence type="ECO:0000256" key="5">
    <source>
        <dbReference type="ARBA" id="ARBA00023012"/>
    </source>
</evidence>
<dbReference type="InterPro" id="IPR008271">
    <property type="entry name" value="Ser/Thr_kinase_AS"/>
</dbReference>
<dbReference type="KEGG" id="tog:HNI00_04935"/>
<evidence type="ECO:0000313" key="8">
    <source>
        <dbReference type="EMBL" id="WOB42572.1"/>
    </source>
</evidence>
<feature type="domain" description="Protein kinase" evidence="6">
    <location>
        <begin position="18"/>
        <end position="278"/>
    </location>
</feature>
<evidence type="ECO:0000259" key="7">
    <source>
        <dbReference type="PROSITE" id="PS50109"/>
    </source>
</evidence>
<dbReference type="PANTHER" id="PTHR43642:SF1">
    <property type="entry name" value="HYBRID SIGNAL TRANSDUCTION HISTIDINE KINASE G"/>
    <property type="match status" value="1"/>
</dbReference>
<dbReference type="PROSITE" id="PS50011">
    <property type="entry name" value="PROTEIN_KINASE_DOM"/>
    <property type="match status" value="1"/>
</dbReference>
<dbReference type="PROSITE" id="PS50109">
    <property type="entry name" value="HIS_KIN"/>
    <property type="match status" value="1"/>
</dbReference>
<dbReference type="PRINTS" id="PR00344">
    <property type="entry name" value="BCTRLSENSOR"/>
</dbReference>
<reference evidence="8" key="1">
    <citation type="submission" date="2020-05" db="EMBL/GenBank/DDBJ databases">
        <authorList>
            <person name="Zhu T."/>
            <person name="Keshari N."/>
            <person name="Lu X."/>
        </authorList>
    </citation>
    <scope>NUCLEOTIDE SEQUENCE</scope>
    <source>
        <strain evidence="8">NK1-22</strain>
    </source>
</reference>
<dbReference type="InterPro" id="IPR036097">
    <property type="entry name" value="HisK_dim/P_sf"/>
</dbReference>
<dbReference type="InterPro" id="IPR027417">
    <property type="entry name" value="P-loop_NTPase"/>
</dbReference>
<dbReference type="InterPro" id="IPR041664">
    <property type="entry name" value="AAA_16"/>
</dbReference>
<dbReference type="Pfam" id="PF02518">
    <property type="entry name" value="HATPase_c"/>
    <property type="match status" value="1"/>
</dbReference>
<dbReference type="PANTHER" id="PTHR43642">
    <property type="entry name" value="HYBRID SIGNAL TRANSDUCTION HISTIDINE KINASE G"/>
    <property type="match status" value="1"/>
</dbReference>
<dbReference type="SMART" id="SM00387">
    <property type="entry name" value="HATPase_c"/>
    <property type="match status" value="1"/>
</dbReference>
<dbReference type="Gene3D" id="1.10.510.10">
    <property type="entry name" value="Transferase(Phosphotransferase) domain 1"/>
    <property type="match status" value="1"/>
</dbReference>
<dbReference type="RefSeq" id="WP_316791199.1">
    <property type="nucleotide sequence ID" value="NZ_CP053540.1"/>
</dbReference>
<dbReference type="InterPro" id="IPR053159">
    <property type="entry name" value="Hybrid_Histidine_Kinase"/>
</dbReference>
<dbReference type="SMART" id="SM00220">
    <property type="entry name" value="S_TKc"/>
    <property type="match status" value="1"/>
</dbReference>
<dbReference type="SUPFAM" id="SSF52540">
    <property type="entry name" value="P-loop containing nucleoside triphosphate hydrolases"/>
    <property type="match status" value="1"/>
</dbReference>
<dbReference type="Gene3D" id="3.30.565.10">
    <property type="entry name" value="Histidine kinase-like ATPase, C-terminal domain"/>
    <property type="match status" value="1"/>
</dbReference>
<evidence type="ECO:0000259" key="6">
    <source>
        <dbReference type="PROSITE" id="PS50011"/>
    </source>
</evidence>
<dbReference type="InterPro" id="IPR000719">
    <property type="entry name" value="Prot_kinase_dom"/>
</dbReference>
<organism evidence="8">
    <name type="scientific">Thermoleptolyngbya oregonensis NK1-22</name>
    <dbReference type="NCBI Taxonomy" id="2547457"/>
    <lineage>
        <taxon>Bacteria</taxon>
        <taxon>Bacillati</taxon>
        <taxon>Cyanobacteriota</taxon>
        <taxon>Cyanophyceae</taxon>
        <taxon>Oculatellales</taxon>
        <taxon>Oculatellaceae</taxon>
        <taxon>Thermoleptolyngbya</taxon>
    </lineage>
</organism>
<dbReference type="EMBL" id="CP053540">
    <property type="protein sequence ID" value="WOB42572.1"/>
    <property type="molecule type" value="Genomic_DNA"/>
</dbReference>
<dbReference type="GO" id="GO:0000155">
    <property type="term" value="F:phosphorelay sensor kinase activity"/>
    <property type="evidence" value="ECO:0007669"/>
    <property type="project" value="InterPro"/>
</dbReference>
<dbReference type="SUPFAM" id="SSF56112">
    <property type="entry name" value="Protein kinase-like (PK-like)"/>
    <property type="match status" value="1"/>
</dbReference>
<dbReference type="InterPro" id="IPR029016">
    <property type="entry name" value="GAF-like_dom_sf"/>
</dbReference>